<evidence type="ECO:0000259" key="1">
    <source>
        <dbReference type="SMART" id="SM00460"/>
    </source>
</evidence>
<dbReference type="RefSeq" id="WP_048464407.1">
    <property type="nucleotide sequence ID" value="NZ_LABX01000103.1"/>
</dbReference>
<dbReference type="PANTHER" id="PTHR33490:SF12">
    <property type="entry name" value="BLL5557 PROTEIN"/>
    <property type="match status" value="1"/>
</dbReference>
<dbReference type="SUPFAM" id="SSF54001">
    <property type="entry name" value="Cysteine proteinases"/>
    <property type="match status" value="1"/>
</dbReference>
<dbReference type="InterPro" id="IPR038765">
    <property type="entry name" value="Papain-like_cys_pep_sf"/>
</dbReference>
<dbReference type="InterPro" id="IPR048930">
    <property type="entry name" value="Bact_transglu_N_2"/>
</dbReference>
<dbReference type="Gene3D" id="3.10.620.30">
    <property type="match status" value="1"/>
</dbReference>
<reference evidence="2 3" key="1">
    <citation type="submission" date="2015-03" db="EMBL/GenBank/DDBJ databases">
        <title>Genome sequencing of Methylobacterium aquaticum DSM16371 type strain.</title>
        <authorList>
            <person name="Chaudhry V."/>
            <person name="Patil P.B."/>
        </authorList>
    </citation>
    <scope>NUCLEOTIDE SEQUENCE [LARGE SCALE GENOMIC DNA]</scope>
    <source>
        <strain evidence="2 3">DSM 16371</strain>
    </source>
</reference>
<comment type="caution">
    <text evidence="2">The sequence shown here is derived from an EMBL/GenBank/DDBJ whole genome shotgun (WGS) entry which is preliminary data.</text>
</comment>
<evidence type="ECO:0000313" key="2">
    <source>
        <dbReference type="EMBL" id="KMO34488.1"/>
    </source>
</evidence>
<dbReference type="PANTHER" id="PTHR33490">
    <property type="entry name" value="BLR5614 PROTEIN-RELATED"/>
    <property type="match status" value="1"/>
</dbReference>
<dbReference type="OrthoDB" id="5438043at2"/>
<evidence type="ECO:0000313" key="3">
    <source>
        <dbReference type="Proteomes" id="UP000035929"/>
    </source>
</evidence>
<dbReference type="Proteomes" id="UP000035929">
    <property type="component" value="Unassembled WGS sequence"/>
</dbReference>
<dbReference type="Pfam" id="PF01841">
    <property type="entry name" value="Transglut_core"/>
    <property type="match status" value="1"/>
</dbReference>
<dbReference type="Gene3D" id="2.60.40.2250">
    <property type="match status" value="1"/>
</dbReference>
<dbReference type="Pfam" id="PF21295">
    <property type="entry name" value="Bact_transglu_N_2"/>
    <property type="match status" value="1"/>
</dbReference>
<dbReference type="PATRIC" id="fig|270351.6.peg.224"/>
<dbReference type="AlphaFoldDB" id="A0A0J6SM60"/>
<sequence>MRYTVGCHLAYEVEAETVFIFNLEVARLERHRDLRETVNLIPALPLRRHVALETGNRYVAVTVPPGRFSLDYAAEVTLDPHRADPAGIAETPVKDLPLAILPYLLPSRFVSSDRLAPFAQAEFGDTAPGFARVTRICNWIHDHIAYVRGASDEETTADETLLKRAGVCRDFAHLGAAFCRALGIPARFVSCYADGLVPSDFHAVFEAYLDGRWWLFDATRQAHLDGLVRIGAGRDAAEIAFATPFGEMTPTGMEVRITRTDGAPETGERTVAAISTAETGPDAEGGLA</sequence>
<dbReference type="SMART" id="SM00460">
    <property type="entry name" value="TGc"/>
    <property type="match status" value="1"/>
</dbReference>
<name>A0A0J6SM60_9HYPH</name>
<protein>
    <submittedName>
        <fullName evidence="2">Transglutaminase</fullName>
    </submittedName>
</protein>
<accession>A0A0J6SM60</accession>
<gene>
    <name evidence="2" type="ORF">VP06_14170</name>
</gene>
<dbReference type="EMBL" id="LABX01000103">
    <property type="protein sequence ID" value="KMO34488.1"/>
    <property type="molecule type" value="Genomic_DNA"/>
</dbReference>
<feature type="domain" description="Transglutaminase-like" evidence="1">
    <location>
        <begin position="160"/>
        <end position="220"/>
    </location>
</feature>
<proteinExistence type="predicted"/>
<dbReference type="InterPro" id="IPR002931">
    <property type="entry name" value="Transglutaminase-like"/>
</dbReference>
<organism evidence="2 3">
    <name type="scientific">Methylobacterium aquaticum</name>
    <dbReference type="NCBI Taxonomy" id="270351"/>
    <lineage>
        <taxon>Bacteria</taxon>
        <taxon>Pseudomonadati</taxon>
        <taxon>Pseudomonadota</taxon>
        <taxon>Alphaproteobacteria</taxon>
        <taxon>Hyphomicrobiales</taxon>
        <taxon>Methylobacteriaceae</taxon>
        <taxon>Methylobacterium</taxon>
    </lineage>
</organism>